<dbReference type="EMBL" id="JAIVGD010000005">
    <property type="protein sequence ID" value="KAH0774418.1"/>
    <property type="molecule type" value="Genomic_DNA"/>
</dbReference>
<dbReference type="Proteomes" id="UP000826656">
    <property type="component" value="Unassembled WGS sequence"/>
</dbReference>
<keyword evidence="2" id="KW-1185">Reference proteome</keyword>
<gene>
    <name evidence="1" type="ORF">KY290_011555</name>
</gene>
<evidence type="ECO:0000313" key="2">
    <source>
        <dbReference type="Proteomes" id="UP000826656"/>
    </source>
</evidence>
<evidence type="ECO:0000313" key="1">
    <source>
        <dbReference type="EMBL" id="KAH0774418.1"/>
    </source>
</evidence>
<organism evidence="1 2">
    <name type="scientific">Solanum tuberosum</name>
    <name type="common">Potato</name>
    <dbReference type="NCBI Taxonomy" id="4113"/>
    <lineage>
        <taxon>Eukaryota</taxon>
        <taxon>Viridiplantae</taxon>
        <taxon>Streptophyta</taxon>
        <taxon>Embryophyta</taxon>
        <taxon>Tracheophyta</taxon>
        <taxon>Spermatophyta</taxon>
        <taxon>Magnoliopsida</taxon>
        <taxon>eudicotyledons</taxon>
        <taxon>Gunneridae</taxon>
        <taxon>Pentapetalae</taxon>
        <taxon>asterids</taxon>
        <taxon>lamiids</taxon>
        <taxon>Solanales</taxon>
        <taxon>Solanaceae</taxon>
        <taxon>Solanoideae</taxon>
        <taxon>Solaneae</taxon>
        <taxon>Solanum</taxon>
    </lineage>
</organism>
<name>A0ABQ7W317_SOLTU</name>
<reference evidence="1 2" key="1">
    <citation type="journal article" date="2021" name="bioRxiv">
        <title>Chromosome-scale and haplotype-resolved genome assembly of a tetraploid potato cultivar.</title>
        <authorList>
            <person name="Sun H."/>
            <person name="Jiao W.-B."/>
            <person name="Krause K."/>
            <person name="Campoy J.A."/>
            <person name="Goel M."/>
            <person name="Folz-Donahue K."/>
            <person name="Kukat C."/>
            <person name="Huettel B."/>
            <person name="Schneeberger K."/>
        </authorList>
    </citation>
    <scope>NUCLEOTIDE SEQUENCE [LARGE SCALE GENOMIC DNA]</scope>
    <source>
        <strain evidence="1">SolTubOtavaFocal</strain>
        <tissue evidence="1">Leaves</tissue>
    </source>
</reference>
<protein>
    <submittedName>
        <fullName evidence="1">Uncharacterized protein</fullName>
    </submittedName>
</protein>
<accession>A0ABQ7W317</accession>
<comment type="caution">
    <text evidence="1">The sequence shown here is derived from an EMBL/GenBank/DDBJ whole genome shotgun (WGS) entry which is preliminary data.</text>
</comment>
<sequence length="196" mass="21924">MRITTTLLCGENLTRILAGRPGIESSASRVCSHGVVAFSFMFIKKQNLSRNSFTTTICKPKQNAPAGIEPGSVLQQESTAEKFPYFTIVCDDIANTGLIYGAWTIQPVSWQGKPGWFVIKAFSITCNQVFAAITLSPSLCLIFLQDGYLLYNQIKQQEINVITGRIYGCDDNAIFEQYELGIEMIRAISWRGYQER</sequence>
<proteinExistence type="predicted"/>